<accession>A0A7J0GBS6</accession>
<feature type="domain" description="Retrotransposon gag" evidence="2">
    <location>
        <begin position="182"/>
        <end position="247"/>
    </location>
</feature>
<dbReference type="EMBL" id="BJWL01000019">
    <property type="protein sequence ID" value="GFZ08148.1"/>
    <property type="molecule type" value="Genomic_DNA"/>
</dbReference>
<dbReference type="InterPro" id="IPR005162">
    <property type="entry name" value="Retrotrans_gag_dom"/>
</dbReference>
<feature type="compositionally biased region" description="Basic and acidic residues" evidence="1">
    <location>
        <begin position="27"/>
        <end position="41"/>
    </location>
</feature>
<dbReference type="PANTHER" id="PTHR33240:SF15">
    <property type="entry name" value="GAG-PRO-LIKE PROTEIN"/>
    <property type="match status" value="1"/>
</dbReference>
<feature type="compositionally biased region" description="Basic and acidic residues" evidence="1">
    <location>
        <begin position="257"/>
        <end position="296"/>
    </location>
</feature>
<sequence length="597" mass="67906">MNENNGRLMQLLTAANPPLPAASSAPEIERSRHSIRSRDRSQNVSTERVRGRRRAPSPSSRGESSSSESSKTPARARRGRSPHRGDHIETRNKSTSRRIQDLDARIDAINTGTNAPVTVDTLIRQTEPPFTERVLRARISSKFKLPAQLGVYEGKTDPMDPLDSYKSLMLLQGCSDEVMCKAFSATLKGPARSWFRKLSPGTIDSFGDLSGLFVTNFMSCRNRQKNAFYLFTVHQKETESLKDFESRQVYRAAEELAEAKGRRRGKDDHKRKEPDTRRIDYREETRYKWPDRDPKRSNNRRPHTPPRRPEFILPPLKAPVAQVLSEIKHEEFVKWPGKIKTDPQKRNRNKYCEFHRDHGHNTEDCFQLKEQIADLIKRGYLRKYIVARPPPNSPERRYGDNRPTAKAPLDWPKKRSIISPRHMLATKTPITFSNDDLRGLHLPHDDALVVSAIIANFNVQRILIDNGSSADILFISAFERMKIGLDKLHPFRTTLIGFGGNTTHPLGWINLPITMGTEPHQTTVWQDFIVVDCPSPYNAILRRPTLGGIKAITSTYHLKLKFPTPTGIGEIKGDQKVAKQCFISAMKVETSSNPSTQ</sequence>
<dbReference type="CDD" id="cd00303">
    <property type="entry name" value="retropepsin_like"/>
    <property type="match status" value="1"/>
</dbReference>
<dbReference type="Gene3D" id="2.40.70.10">
    <property type="entry name" value="Acid Proteases"/>
    <property type="match status" value="1"/>
</dbReference>
<evidence type="ECO:0000259" key="2">
    <source>
        <dbReference type="Pfam" id="PF03732"/>
    </source>
</evidence>
<evidence type="ECO:0000313" key="4">
    <source>
        <dbReference type="Proteomes" id="UP000585474"/>
    </source>
</evidence>
<evidence type="ECO:0000313" key="3">
    <source>
        <dbReference type="EMBL" id="GFZ08148.1"/>
    </source>
</evidence>
<feature type="compositionally biased region" description="Basic and acidic residues" evidence="1">
    <location>
        <begin position="83"/>
        <end position="98"/>
    </location>
</feature>
<organism evidence="3 4">
    <name type="scientific">Actinidia rufa</name>
    <dbReference type="NCBI Taxonomy" id="165716"/>
    <lineage>
        <taxon>Eukaryota</taxon>
        <taxon>Viridiplantae</taxon>
        <taxon>Streptophyta</taxon>
        <taxon>Embryophyta</taxon>
        <taxon>Tracheophyta</taxon>
        <taxon>Spermatophyta</taxon>
        <taxon>Magnoliopsida</taxon>
        <taxon>eudicotyledons</taxon>
        <taxon>Gunneridae</taxon>
        <taxon>Pentapetalae</taxon>
        <taxon>asterids</taxon>
        <taxon>Ericales</taxon>
        <taxon>Actinidiaceae</taxon>
        <taxon>Actinidia</taxon>
    </lineage>
</organism>
<feature type="region of interest" description="Disordered" evidence="1">
    <location>
        <begin position="257"/>
        <end position="312"/>
    </location>
</feature>
<feature type="region of interest" description="Disordered" evidence="1">
    <location>
        <begin position="1"/>
        <end position="98"/>
    </location>
</feature>
<dbReference type="OrthoDB" id="1740536at2759"/>
<keyword evidence="4" id="KW-1185">Reference proteome</keyword>
<feature type="compositionally biased region" description="Basic residues" evidence="1">
    <location>
        <begin position="297"/>
        <end position="306"/>
    </location>
</feature>
<gene>
    <name evidence="3" type="ORF">Acr_19g0010850</name>
</gene>
<feature type="compositionally biased region" description="Low complexity" evidence="1">
    <location>
        <begin position="56"/>
        <end position="70"/>
    </location>
</feature>
<dbReference type="Pfam" id="PF03732">
    <property type="entry name" value="Retrotrans_gag"/>
    <property type="match status" value="1"/>
</dbReference>
<evidence type="ECO:0000256" key="1">
    <source>
        <dbReference type="SAM" id="MobiDB-lite"/>
    </source>
</evidence>
<dbReference type="PANTHER" id="PTHR33240">
    <property type="entry name" value="OS08G0508500 PROTEIN"/>
    <property type="match status" value="1"/>
</dbReference>
<dbReference type="InterPro" id="IPR021109">
    <property type="entry name" value="Peptidase_aspartic_dom_sf"/>
</dbReference>
<proteinExistence type="predicted"/>
<reference evidence="3 4" key="1">
    <citation type="submission" date="2019-07" db="EMBL/GenBank/DDBJ databases">
        <title>De Novo Assembly of kiwifruit Actinidia rufa.</title>
        <authorList>
            <person name="Sugita-Konishi S."/>
            <person name="Sato K."/>
            <person name="Mori E."/>
            <person name="Abe Y."/>
            <person name="Kisaki G."/>
            <person name="Hamano K."/>
            <person name="Suezawa K."/>
            <person name="Otani M."/>
            <person name="Fukuda T."/>
            <person name="Manabe T."/>
            <person name="Gomi K."/>
            <person name="Tabuchi M."/>
            <person name="Akimitsu K."/>
            <person name="Kataoka I."/>
        </authorList>
    </citation>
    <scope>NUCLEOTIDE SEQUENCE [LARGE SCALE GENOMIC DNA]</scope>
    <source>
        <strain evidence="4">cv. Fuchu</strain>
    </source>
</reference>
<comment type="caution">
    <text evidence="3">The sequence shown here is derived from an EMBL/GenBank/DDBJ whole genome shotgun (WGS) entry which is preliminary data.</text>
</comment>
<dbReference type="AlphaFoldDB" id="A0A7J0GBS6"/>
<protein>
    <recommendedName>
        <fullName evidence="2">Retrotransposon gag domain-containing protein</fullName>
    </recommendedName>
</protein>
<name>A0A7J0GBS6_9ERIC</name>
<dbReference type="Proteomes" id="UP000585474">
    <property type="component" value="Unassembled WGS sequence"/>
</dbReference>